<organism evidence="4 5">
    <name type="scientific">Pochonia chlamydosporia 170</name>
    <dbReference type="NCBI Taxonomy" id="1380566"/>
    <lineage>
        <taxon>Eukaryota</taxon>
        <taxon>Fungi</taxon>
        <taxon>Dikarya</taxon>
        <taxon>Ascomycota</taxon>
        <taxon>Pezizomycotina</taxon>
        <taxon>Sordariomycetes</taxon>
        <taxon>Hypocreomycetidae</taxon>
        <taxon>Hypocreales</taxon>
        <taxon>Clavicipitaceae</taxon>
        <taxon>Pochonia</taxon>
    </lineage>
</organism>
<dbReference type="PROSITE" id="PS00463">
    <property type="entry name" value="ZN2_CY6_FUNGAL_1"/>
    <property type="match status" value="1"/>
</dbReference>
<dbReference type="RefSeq" id="XP_018138906.1">
    <property type="nucleotide sequence ID" value="XM_018294453.1"/>
</dbReference>
<feature type="domain" description="Zn(2)-C6 fungal-type" evidence="3">
    <location>
        <begin position="19"/>
        <end position="48"/>
    </location>
</feature>
<gene>
    <name evidence="4" type="ORF">VFPPC_16700</name>
</gene>
<dbReference type="GeneID" id="28858447"/>
<dbReference type="Pfam" id="PF00172">
    <property type="entry name" value="Zn_clus"/>
    <property type="match status" value="1"/>
</dbReference>
<dbReference type="OrthoDB" id="2123952at2759"/>
<dbReference type="SUPFAM" id="SSF57701">
    <property type="entry name" value="Zn2/Cys6 DNA-binding domain"/>
    <property type="match status" value="1"/>
</dbReference>
<comment type="caution">
    <text evidence="4">The sequence shown here is derived from an EMBL/GenBank/DDBJ whole genome shotgun (WGS) entry which is preliminary data.</text>
</comment>
<keyword evidence="1" id="KW-0539">Nucleus</keyword>
<protein>
    <submittedName>
        <fullName evidence="4">Fungal Zn binuclear cluster domain-containing protein</fullName>
    </submittedName>
</protein>
<dbReference type="PANTHER" id="PTHR47431:SF5">
    <property type="entry name" value="ZN(II)2CYS6 TRANSCRIPTION FACTOR (EUROFUNG)"/>
    <property type="match status" value="1"/>
</dbReference>
<evidence type="ECO:0000256" key="2">
    <source>
        <dbReference type="SAM" id="MobiDB-lite"/>
    </source>
</evidence>
<dbReference type="Gene3D" id="4.10.240.10">
    <property type="entry name" value="Zn(2)-C6 fungal-type DNA-binding domain"/>
    <property type="match status" value="1"/>
</dbReference>
<name>A0A179F6S2_METCM</name>
<dbReference type="CDD" id="cd12148">
    <property type="entry name" value="fungal_TF_MHR"/>
    <property type="match status" value="1"/>
</dbReference>
<dbReference type="PROSITE" id="PS50048">
    <property type="entry name" value="ZN2_CY6_FUNGAL_2"/>
    <property type="match status" value="1"/>
</dbReference>
<reference evidence="4 5" key="1">
    <citation type="journal article" date="2016" name="PLoS Pathog.">
        <title>Biosynthesis of antibiotic leucinostatins in bio-control fungus Purpureocillium lilacinum and their inhibition on phytophthora revealed by genome mining.</title>
        <authorList>
            <person name="Wang G."/>
            <person name="Liu Z."/>
            <person name="Lin R."/>
            <person name="Li E."/>
            <person name="Mao Z."/>
            <person name="Ling J."/>
            <person name="Yang Y."/>
            <person name="Yin W.B."/>
            <person name="Xie B."/>
        </authorList>
    </citation>
    <scope>NUCLEOTIDE SEQUENCE [LARGE SCALE GENOMIC DNA]</scope>
    <source>
        <strain evidence="4">170</strain>
    </source>
</reference>
<evidence type="ECO:0000256" key="1">
    <source>
        <dbReference type="ARBA" id="ARBA00023242"/>
    </source>
</evidence>
<dbReference type="SMART" id="SM00066">
    <property type="entry name" value="GAL4"/>
    <property type="match status" value="1"/>
</dbReference>
<dbReference type="CDD" id="cd00067">
    <property type="entry name" value="GAL4"/>
    <property type="match status" value="1"/>
</dbReference>
<proteinExistence type="predicted"/>
<evidence type="ECO:0000313" key="4">
    <source>
        <dbReference type="EMBL" id="OAQ61097.1"/>
    </source>
</evidence>
<keyword evidence="5" id="KW-1185">Reference proteome</keyword>
<dbReference type="InterPro" id="IPR001138">
    <property type="entry name" value="Zn2Cys6_DnaBD"/>
</dbReference>
<sequence>MPKSGQPERKPGRGPVKLACLSCRVSRIRCDGDQPCHGCRIRSRDCSYTPSRRGGSRKKRNLPTKPTTNEQPDLAFPSPPLSEIDHLTSPGAGLRLLSFDEIQLPTDAASLATSDSGARDIPQQTVRVYDSEQSILNAYYIYIHQYFPILPPPVQPITPDNPIRSTSLEGCFPLTLTSPLALAMSAMLALIPFADQEPLDVSSEEPLRRAVAHKLAQLALEGVESDSELLDCTPGGHPSPVPFKGQPIPRFPLHHTTPVMLEGLLALLLLSNYEHTQRGNMLKMTTRASQALIMAKNMGLHRLTEYDDEFAEAKRRAWWMSYFRAQLCSVVRQSASVTMEDDSHYTTPYPAIDGDPEVWPLFIESLRVSFGTVRIAAIKVPPSTKTNSELLRSKSEQIAAIDARAVQLIERAKSGLRSKPSPTNGERPTEQLVAKTMRSIAAIRSSSARIRLHRYHAFSDIPLFSMNHCDLSSPDFVPNTDDLIPRTNPLESSPFTFDEAAEVCVESALEVSRQLKKLPYPDKAFTTVPARMTPTILCCAMHASYVMMMQFYRLYLKHQQEAGSVITTSFERRVDELRHALQDVISTLDGFANVLEAIRGMKVDVEAVFTVAFSDMMT</sequence>
<evidence type="ECO:0000259" key="3">
    <source>
        <dbReference type="PROSITE" id="PS50048"/>
    </source>
</evidence>
<dbReference type="EMBL" id="LSBJ02000001">
    <property type="protein sequence ID" value="OAQ61097.1"/>
    <property type="molecule type" value="Genomic_DNA"/>
</dbReference>
<dbReference type="STRING" id="1380566.A0A179F6S2"/>
<dbReference type="KEGG" id="pchm:VFPPC_16700"/>
<feature type="region of interest" description="Disordered" evidence="2">
    <location>
        <begin position="46"/>
        <end position="79"/>
    </location>
</feature>
<dbReference type="GO" id="GO:0008270">
    <property type="term" value="F:zinc ion binding"/>
    <property type="evidence" value="ECO:0007669"/>
    <property type="project" value="InterPro"/>
</dbReference>
<accession>A0A179F6S2</accession>
<dbReference type="Proteomes" id="UP000078397">
    <property type="component" value="Unassembled WGS sequence"/>
</dbReference>
<dbReference type="AlphaFoldDB" id="A0A179F6S2"/>
<evidence type="ECO:0000313" key="5">
    <source>
        <dbReference type="Proteomes" id="UP000078397"/>
    </source>
</evidence>
<dbReference type="GO" id="GO:0000981">
    <property type="term" value="F:DNA-binding transcription factor activity, RNA polymerase II-specific"/>
    <property type="evidence" value="ECO:0007669"/>
    <property type="project" value="InterPro"/>
</dbReference>
<dbReference type="PANTHER" id="PTHR47431">
    <property type="entry name" value="ZN(II)2CYS6 TRANSCRIPTION FACTOR (EUROFUNG)-RELATED"/>
    <property type="match status" value="1"/>
</dbReference>
<dbReference type="InterPro" id="IPR036864">
    <property type="entry name" value="Zn2-C6_fun-type_DNA-bd_sf"/>
</dbReference>